<organism evidence="2 3">
    <name type="scientific">Naegleria lovaniensis</name>
    <name type="common">Amoeba</name>
    <dbReference type="NCBI Taxonomy" id="51637"/>
    <lineage>
        <taxon>Eukaryota</taxon>
        <taxon>Discoba</taxon>
        <taxon>Heterolobosea</taxon>
        <taxon>Tetramitia</taxon>
        <taxon>Eutetramitia</taxon>
        <taxon>Vahlkampfiidae</taxon>
        <taxon>Naegleria</taxon>
    </lineage>
</organism>
<keyword evidence="1" id="KW-0472">Membrane</keyword>
<feature type="transmembrane region" description="Helical" evidence="1">
    <location>
        <begin position="131"/>
        <end position="150"/>
    </location>
</feature>
<evidence type="ECO:0000256" key="1">
    <source>
        <dbReference type="SAM" id="Phobius"/>
    </source>
</evidence>
<keyword evidence="1" id="KW-1133">Transmembrane helix</keyword>
<dbReference type="EMBL" id="PYSW02000072">
    <property type="protein sequence ID" value="KAG2372642.1"/>
    <property type="molecule type" value="Genomic_DNA"/>
</dbReference>
<dbReference type="GeneID" id="68106159"/>
<feature type="transmembrane region" description="Helical" evidence="1">
    <location>
        <begin position="259"/>
        <end position="284"/>
    </location>
</feature>
<keyword evidence="1" id="KW-0812">Transmembrane</keyword>
<gene>
    <name evidence="2" type="ORF">C9374_013706</name>
</gene>
<reference evidence="2 3" key="1">
    <citation type="journal article" date="2018" name="BMC Genomics">
        <title>The genome of Naegleria lovaniensis, the basis for a comparative approach to unravel pathogenicity factors of the human pathogenic amoeba N. fowleri.</title>
        <authorList>
            <person name="Liechti N."/>
            <person name="Schurch N."/>
            <person name="Bruggmann R."/>
            <person name="Wittwer M."/>
        </authorList>
    </citation>
    <scope>NUCLEOTIDE SEQUENCE [LARGE SCALE GENOMIC DNA]</scope>
    <source>
        <strain evidence="2 3">ATCC 30569</strain>
    </source>
</reference>
<dbReference type="RefSeq" id="XP_044541817.1">
    <property type="nucleotide sequence ID" value="XM_044689612.1"/>
</dbReference>
<feature type="transmembrane region" description="Helical" evidence="1">
    <location>
        <begin position="296"/>
        <end position="317"/>
    </location>
</feature>
<name>A0AA88GBJ8_NAELO</name>
<feature type="transmembrane region" description="Helical" evidence="1">
    <location>
        <begin position="171"/>
        <end position="193"/>
    </location>
</feature>
<feature type="transmembrane region" description="Helical" evidence="1">
    <location>
        <begin position="68"/>
        <end position="91"/>
    </location>
</feature>
<dbReference type="AlphaFoldDB" id="A0AA88GBJ8"/>
<sequence>MSERPITLIDPMVNVTSIDYFLPSYLNAISLANSLFFLTCYFIFFSCFGIMLFIITKKRKISLKKNPKILFILVAIFVSIQCATLFVRIVFDSWSMDARALKEKDSQQLFSKGYFFSLKAVGALTTLLSTINYVFVFVILFHVQMVFWTSAQQLGALSTTLYERIKKVTSALFGVFAFFSLMAVLTATIAQLLNDTTVISSSTMAIILYSCFAVLCSAFLFDIILTLMSGFFILKGILKNSSYFKSFKLLCSCKQSNPFLVTFGLMIGLILCVCGQLLATALVSVAGSSRGSGLKILWHFLSSAAVLIFATLSLLLFHPMFVQTERALSQVQHYNDPPSISSIQDSMEKKEGTNSTCLSISPSVSSPTPILNELQV</sequence>
<comment type="caution">
    <text evidence="2">The sequence shown here is derived from an EMBL/GenBank/DDBJ whole genome shotgun (WGS) entry which is preliminary data.</text>
</comment>
<evidence type="ECO:0000313" key="3">
    <source>
        <dbReference type="Proteomes" id="UP000816034"/>
    </source>
</evidence>
<accession>A0AA88GBJ8</accession>
<protein>
    <submittedName>
        <fullName evidence="2">Uncharacterized protein</fullName>
    </submittedName>
</protein>
<evidence type="ECO:0000313" key="2">
    <source>
        <dbReference type="EMBL" id="KAG2372642.1"/>
    </source>
</evidence>
<dbReference type="Proteomes" id="UP000816034">
    <property type="component" value="Unassembled WGS sequence"/>
</dbReference>
<feature type="transmembrane region" description="Helical" evidence="1">
    <location>
        <begin position="205"/>
        <end position="238"/>
    </location>
</feature>
<feature type="transmembrane region" description="Helical" evidence="1">
    <location>
        <begin position="35"/>
        <end position="56"/>
    </location>
</feature>
<proteinExistence type="predicted"/>
<keyword evidence="3" id="KW-1185">Reference proteome</keyword>